<dbReference type="PATRIC" id="fig|1036673.3.peg.1604"/>
<dbReference type="HOGENOM" id="CLU_3082638_0_0_9"/>
<dbReference type="AlphaFoldDB" id="F8FQK7"/>
<dbReference type="Proteomes" id="UP000006620">
    <property type="component" value="Chromosome"/>
</dbReference>
<dbReference type="KEGG" id="pms:KNP414_01800"/>
<protein>
    <submittedName>
        <fullName evidence="1">Uncharacterized protein</fullName>
    </submittedName>
</protein>
<accession>F8FQK7</accession>
<dbReference type="EMBL" id="CP002869">
    <property type="protein sequence ID" value="AEI40362.1"/>
    <property type="molecule type" value="Genomic_DNA"/>
</dbReference>
<gene>
    <name evidence="1" type="ordered locus">KNP414_01800</name>
</gene>
<sequence length="52" mass="5783">MPARTAVREAHTLLKSFTLLILGKTAKLGVHIPAGVKEFLERVETEVKRAVR</sequence>
<reference evidence="2" key="1">
    <citation type="submission" date="2011-06" db="EMBL/GenBank/DDBJ databases">
        <title>Complete genome sequence of Paenibacillus mucilaginosus KNP414.</title>
        <authorList>
            <person name="Wang J."/>
            <person name="Hu S."/>
            <person name="Hu X."/>
            <person name="Zhang B."/>
            <person name="Dong D."/>
            <person name="Zhang S."/>
            <person name="Zhao K."/>
            <person name="Wu D."/>
        </authorList>
    </citation>
    <scope>NUCLEOTIDE SEQUENCE [LARGE SCALE GENOMIC DNA]</scope>
    <source>
        <strain evidence="2">KNP414</strain>
    </source>
</reference>
<proteinExistence type="predicted"/>
<evidence type="ECO:0000313" key="1">
    <source>
        <dbReference type="EMBL" id="AEI40362.1"/>
    </source>
</evidence>
<name>F8FQK7_PAEMK</name>
<evidence type="ECO:0000313" key="2">
    <source>
        <dbReference type="Proteomes" id="UP000006620"/>
    </source>
</evidence>
<reference evidence="1 2" key="2">
    <citation type="journal article" date="2013" name="Genome Announc.">
        <title>Genome Sequence of Growth-Improving Paenibacillus mucilaginosus Strain KNP414.</title>
        <authorList>
            <person name="Lu J.J."/>
            <person name="Wang J.F."/>
            <person name="Hu X.F."/>
        </authorList>
    </citation>
    <scope>NUCLEOTIDE SEQUENCE [LARGE SCALE GENOMIC DNA]</scope>
    <source>
        <strain evidence="1 2">KNP414</strain>
    </source>
</reference>
<organism evidence="1 2">
    <name type="scientific">Paenibacillus mucilaginosus (strain KNP414)</name>
    <dbReference type="NCBI Taxonomy" id="1036673"/>
    <lineage>
        <taxon>Bacteria</taxon>
        <taxon>Bacillati</taxon>
        <taxon>Bacillota</taxon>
        <taxon>Bacilli</taxon>
        <taxon>Bacillales</taxon>
        <taxon>Paenibacillaceae</taxon>
        <taxon>Paenibacillus</taxon>
    </lineage>
</organism>